<reference evidence="2" key="1">
    <citation type="submission" date="2017-03" db="EMBL/GenBank/DDBJ databases">
        <title>Phytopthora megakarya and P. palmivora, two closely related causual agents of cacao black pod achieved similar genome size and gene model numbers by different mechanisms.</title>
        <authorList>
            <person name="Ali S."/>
            <person name="Shao J."/>
            <person name="Larry D.J."/>
            <person name="Kronmiller B."/>
            <person name="Shen D."/>
            <person name="Strem M.D."/>
            <person name="Melnick R.L."/>
            <person name="Guiltinan M.J."/>
            <person name="Tyler B.M."/>
            <person name="Meinhardt L.W."/>
            <person name="Bailey B.A."/>
        </authorList>
    </citation>
    <scope>NUCLEOTIDE SEQUENCE [LARGE SCALE GENOMIC DNA]</scope>
    <source>
        <strain evidence="2">zdho120</strain>
    </source>
</reference>
<feature type="non-terminal residue" evidence="1">
    <location>
        <position position="203"/>
    </location>
</feature>
<dbReference type="AlphaFoldDB" id="A0A225WMK9"/>
<evidence type="ECO:0000313" key="2">
    <source>
        <dbReference type="Proteomes" id="UP000198211"/>
    </source>
</evidence>
<gene>
    <name evidence="1" type="ORF">PHMEG_0007383</name>
</gene>
<accession>A0A225WMK9</accession>
<sequence length="203" mass="23834">MYLPNMASISKMVRQSELDRRWGFLLPWCEAVKRLITYKRVERDWDVWDERRFFLEVKLPMRCALTEDEDGNEFEFDMEWSGEDTFKAKFRHVREALALLAAVAHVDQKAWKYLLTRHCGVVLGREGDAKFEQDVAADYFLILDQDEDWRTNDEDHMGLDLALFCGVEHRTHPSKEYEDALTKIATLDRTLNPTDAGVDIMIP</sequence>
<comment type="caution">
    <text evidence="1">The sequence shown here is derived from an EMBL/GenBank/DDBJ whole genome shotgun (WGS) entry which is preliminary data.</text>
</comment>
<dbReference type="Proteomes" id="UP000198211">
    <property type="component" value="Unassembled WGS sequence"/>
</dbReference>
<name>A0A225WMK9_9STRA</name>
<dbReference type="OrthoDB" id="89724at2759"/>
<protein>
    <submittedName>
        <fullName evidence="1">Uncharacterized protein</fullName>
    </submittedName>
</protein>
<evidence type="ECO:0000313" key="1">
    <source>
        <dbReference type="EMBL" id="OWZ18508.1"/>
    </source>
</evidence>
<dbReference type="EMBL" id="NBNE01000577">
    <property type="protein sequence ID" value="OWZ18508.1"/>
    <property type="molecule type" value="Genomic_DNA"/>
</dbReference>
<organism evidence="1 2">
    <name type="scientific">Phytophthora megakarya</name>
    <dbReference type="NCBI Taxonomy" id="4795"/>
    <lineage>
        <taxon>Eukaryota</taxon>
        <taxon>Sar</taxon>
        <taxon>Stramenopiles</taxon>
        <taxon>Oomycota</taxon>
        <taxon>Peronosporomycetes</taxon>
        <taxon>Peronosporales</taxon>
        <taxon>Peronosporaceae</taxon>
        <taxon>Phytophthora</taxon>
    </lineage>
</organism>
<keyword evidence="2" id="KW-1185">Reference proteome</keyword>
<proteinExistence type="predicted"/>